<dbReference type="Pfam" id="PF00561">
    <property type="entry name" value="Abhydrolase_1"/>
    <property type="match status" value="1"/>
</dbReference>
<reference evidence="3 4" key="2">
    <citation type="submission" date="2015-02" db="EMBL/GenBank/DDBJ databases">
        <title>The complete genome of Sphingomonas hengshuiensis sp. WHSC-8 isolated from soil of Hengshui Lake.</title>
        <authorList>
            <person name="Wei S."/>
            <person name="Guo J."/>
            <person name="Su C."/>
            <person name="Wu R."/>
            <person name="Zhang Z."/>
            <person name="Liang K."/>
            <person name="Li H."/>
            <person name="Wang T."/>
            <person name="Liu H."/>
            <person name="Zhang C."/>
            <person name="Li Z."/>
            <person name="Wang Q."/>
            <person name="Meng J."/>
        </authorList>
    </citation>
    <scope>NUCLEOTIDE SEQUENCE [LARGE SCALE GENOMIC DNA]</scope>
    <source>
        <strain evidence="3 4">WHSC-8</strain>
    </source>
</reference>
<feature type="domain" description="AB hydrolase-1" evidence="2">
    <location>
        <begin position="26"/>
        <end position="280"/>
    </location>
</feature>
<accession>A0A7U5BF48</accession>
<sequence>MVALERVALSTGVELDVAVAGDPANPPIFLLHGFPESHHTWRHQIPVLAKTHFVIAPDQRGYARSSKPEGVENYSPDKPVADLMALADHFGIESFTLVGHDWGGAIAWMAGLQHPKRVTQLVILNAPHPQIFQRKLFDDPEQRKASQYVRYFRETDFDKGVTGAALERFFSSLFVQHLAATVSDEDKAQYLVDWGQPGAMTAMLNWYRATSMIVPGMDEDVERPAWIDGPFPLQPQPTLVIWGLRDTGLLPCLLDGLDQLIPDYTLVRIEDGGHFIPWEKHEQVTAALVHWLGRRTAV</sequence>
<evidence type="ECO:0000313" key="4">
    <source>
        <dbReference type="Proteomes" id="UP000032300"/>
    </source>
</evidence>
<organism evidence="3 4">
    <name type="scientific">Sphingomonas hengshuiensis</name>
    <dbReference type="NCBI Taxonomy" id="1609977"/>
    <lineage>
        <taxon>Bacteria</taxon>
        <taxon>Pseudomonadati</taxon>
        <taxon>Pseudomonadota</taxon>
        <taxon>Alphaproteobacteria</taxon>
        <taxon>Sphingomonadales</taxon>
        <taxon>Sphingomonadaceae</taxon>
        <taxon>Sphingomonas</taxon>
    </lineage>
</organism>
<evidence type="ECO:0000256" key="1">
    <source>
        <dbReference type="ARBA" id="ARBA00022801"/>
    </source>
</evidence>
<keyword evidence="4" id="KW-1185">Reference proteome</keyword>
<dbReference type="GO" id="GO:0016787">
    <property type="term" value="F:hydrolase activity"/>
    <property type="evidence" value="ECO:0007669"/>
    <property type="project" value="UniProtKB-KW"/>
</dbReference>
<keyword evidence="1 3" id="KW-0378">Hydrolase</keyword>
<dbReference type="PRINTS" id="PR00412">
    <property type="entry name" value="EPOXHYDRLASE"/>
</dbReference>
<dbReference type="PANTHER" id="PTHR43329">
    <property type="entry name" value="EPOXIDE HYDROLASE"/>
    <property type="match status" value="1"/>
</dbReference>
<protein>
    <submittedName>
        <fullName evidence="3">Alpha/beta hydrolase</fullName>
    </submittedName>
</protein>
<evidence type="ECO:0000259" key="2">
    <source>
        <dbReference type="Pfam" id="PF00561"/>
    </source>
</evidence>
<dbReference type="EMBL" id="CP010836">
    <property type="protein sequence ID" value="AJP74125.1"/>
    <property type="molecule type" value="Genomic_DNA"/>
</dbReference>
<reference evidence="3 4" key="1">
    <citation type="journal article" date="2015" name="Int. J. Syst. Evol. Microbiol.">
        <title>Sphingomonas hengshuiensis sp. nov., isolated from lake wetland.</title>
        <authorList>
            <person name="Wei S."/>
            <person name="Wang T."/>
            <person name="Liu H."/>
            <person name="Zhang C."/>
            <person name="Guo J."/>
            <person name="Wang Q."/>
            <person name="Liang K."/>
            <person name="Zhang Z."/>
        </authorList>
    </citation>
    <scope>NUCLEOTIDE SEQUENCE [LARGE SCALE GENOMIC DNA]</scope>
    <source>
        <strain evidence="3 4">WHSC-8</strain>
    </source>
</reference>
<name>A0A7U5BF48_9SPHN</name>
<dbReference type="InterPro" id="IPR029058">
    <property type="entry name" value="AB_hydrolase_fold"/>
</dbReference>
<evidence type="ECO:0000313" key="3">
    <source>
        <dbReference type="EMBL" id="AJP74125.1"/>
    </source>
</evidence>
<dbReference type="RefSeq" id="WP_044335518.1">
    <property type="nucleotide sequence ID" value="NZ_CP010836.1"/>
</dbReference>
<dbReference type="Proteomes" id="UP000032300">
    <property type="component" value="Chromosome"/>
</dbReference>
<dbReference type="Gene3D" id="3.40.50.1820">
    <property type="entry name" value="alpha/beta hydrolase"/>
    <property type="match status" value="1"/>
</dbReference>
<dbReference type="PRINTS" id="PR00111">
    <property type="entry name" value="ABHYDROLASE"/>
</dbReference>
<dbReference type="AlphaFoldDB" id="A0A7U5BF48"/>
<dbReference type="SUPFAM" id="SSF53474">
    <property type="entry name" value="alpha/beta-Hydrolases"/>
    <property type="match status" value="1"/>
</dbReference>
<dbReference type="InterPro" id="IPR000073">
    <property type="entry name" value="AB_hydrolase_1"/>
</dbReference>
<dbReference type="KEGG" id="sphi:TS85_23525"/>
<gene>
    <name evidence="3" type="ORF">TS85_23525</name>
</gene>
<dbReference type="InterPro" id="IPR000639">
    <property type="entry name" value="Epox_hydrolase-like"/>
</dbReference>
<proteinExistence type="predicted"/>